<dbReference type="AlphaFoldDB" id="A0A0A9F9B9"/>
<proteinExistence type="predicted"/>
<reference evidence="1" key="1">
    <citation type="submission" date="2014-09" db="EMBL/GenBank/DDBJ databases">
        <authorList>
            <person name="Magalhaes I.L.F."/>
            <person name="Oliveira U."/>
            <person name="Santos F.R."/>
            <person name="Vidigal T.H.D.A."/>
            <person name="Brescovit A.D."/>
            <person name="Santos A.J."/>
        </authorList>
    </citation>
    <scope>NUCLEOTIDE SEQUENCE</scope>
    <source>
        <tissue evidence="1">Shoot tissue taken approximately 20 cm above the soil surface</tissue>
    </source>
</reference>
<accession>A0A0A9F9B9</accession>
<evidence type="ECO:0000313" key="1">
    <source>
        <dbReference type="EMBL" id="JAE09595.1"/>
    </source>
</evidence>
<dbReference type="EMBL" id="GBRH01188301">
    <property type="protein sequence ID" value="JAE09595.1"/>
    <property type="molecule type" value="Transcribed_RNA"/>
</dbReference>
<reference evidence="1" key="2">
    <citation type="journal article" date="2015" name="Data Brief">
        <title>Shoot transcriptome of the giant reed, Arundo donax.</title>
        <authorList>
            <person name="Barrero R.A."/>
            <person name="Guerrero F.D."/>
            <person name="Moolhuijzen P."/>
            <person name="Goolsby J.A."/>
            <person name="Tidwell J."/>
            <person name="Bellgard S.E."/>
            <person name="Bellgard M.I."/>
        </authorList>
    </citation>
    <scope>NUCLEOTIDE SEQUENCE</scope>
    <source>
        <tissue evidence="1">Shoot tissue taken approximately 20 cm above the soil surface</tissue>
    </source>
</reference>
<protein>
    <submittedName>
        <fullName evidence="1">Uncharacterized protein</fullName>
    </submittedName>
</protein>
<name>A0A0A9F9B9_ARUDO</name>
<sequence length="78" mass="9296">MARFSSCPARMELCLHFHHMHTQVTNLYLRCREQTYNLDMSRQGCSFLLYSKEKRGKLLDLTFNMEQVISLVYCLLCK</sequence>
<organism evidence="1">
    <name type="scientific">Arundo donax</name>
    <name type="common">Giant reed</name>
    <name type="synonym">Donax arundinaceus</name>
    <dbReference type="NCBI Taxonomy" id="35708"/>
    <lineage>
        <taxon>Eukaryota</taxon>
        <taxon>Viridiplantae</taxon>
        <taxon>Streptophyta</taxon>
        <taxon>Embryophyta</taxon>
        <taxon>Tracheophyta</taxon>
        <taxon>Spermatophyta</taxon>
        <taxon>Magnoliopsida</taxon>
        <taxon>Liliopsida</taxon>
        <taxon>Poales</taxon>
        <taxon>Poaceae</taxon>
        <taxon>PACMAD clade</taxon>
        <taxon>Arundinoideae</taxon>
        <taxon>Arundineae</taxon>
        <taxon>Arundo</taxon>
    </lineage>
</organism>